<proteinExistence type="predicted"/>
<sequence length="92" mass="10714">MNNSSLTLISHHLCPFVQRAAIALLENNITFQRININRQDKPNWLLSISPTGKVPLLKVLDSFQKENFLFESVAFCKYIEETYTLKDTEYLH</sequence>
<gene>
    <name evidence="2" type="ORF">J2771_001379</name>
</gene>
<dbReference type="PANTHER" id="PTHR43968">
    <property type="match status" value="1"/>
</dbReference>
<evidence type="ECO:0000313" key="3">
    <source>
        <dbReference type="Proteomes" id="UP001240164"/>
    </source>
</evidence>
<dbReference type="Pfam" id="PF13417">
    <property type="entry name" value="GST_N_3"/>
    <property type="match status" value="1"/>
</dbReference>
<comment type="caution">
    <text evidence="2">The sequence shown here is derived from an EMBL/GenBank/DDBJ whole genome shotgun (WGS) entry which is preliminary data.</text>
</comment>
<name>A0ABD5AL18_ACICA</name>
<dbReference type="PANTHER" id="PTHR43968:SF6">
    <property type="entry name" value="GLUTATHIONE S-TRANSFERASE OMEGA"/>
    <property type="match status" value="1"/>
</dbReference>
<evidence type="ECO:0000259" key="1">
    <source>
        <dbReference type="PROSITE" id="PS50404"/>
    </source>
</evidence>
<dbReference type="InterPro" id="IPR050983">
    <property type="entry name" value="GST_Omega/HSP26"/>
</dbReference>
<accession>A0ABD5AL18</accession>
<dbReference type="EMBL" id="JAUSQP010000001">
    <property type="protein sequence ID" value="MDP9803125.1"/>
    <property type="molecule type" value="Genomic_DNA"/>
</dbReference>
<dbReference type="CDD" id="cd00570">
    <property type="entry name" value="GST_N_family"/>
    <property type="match status" value="1"/>
</dbReference>
<dbReference type="InterPro" id="IPR036249">
    <property type="entry name" value="Thioredoxin-like_sf"/>
</dbReference>
<protein>
    <submittedName>
        <fullName evidence="2">Glutathione S-transferase</fullName>
    </submittedName>
</protein>
<dbReference type="Gene3D" id="3.40.30.10">
    <property type="entry name" value="Glutaredoxin"/>
    <property type="match status" value="1"/>
</dbReference>
<feature type="domain" description="GST N-terminal" evidence="1">
    <location>
        <begin position="4"/>
        <end position="87"/>
    </location>
</feature>
<dbReference type="PROSITE" id="PS50404">
    <property type="entry name" value="GST_NTER"/>
    <property type="match status" value="1"/>
</dbReference>
<organism evidence="2 3">
    <name type="scientific">Acinetobacter calcoaceticus</name>
    <dbReference type="NCBI Taxonomy" id="471"/>
    <lineage>
        <taxon>Bacteria</taxon>
        <taxon>Pseudomonadati</taxon>
        <taxon>Pseudomonadota</taxon>
        <taxon>Gammaproteobacteria</taxon>
        <taxon>Moraxellales</taxon>
        <taxon>Moraxellaceae</taxon>
        <taxon>Acinetobacter</taxon>
        <taxon>Acinetobacter calcoaceticus/baumannii complex</taxon>
    </lineage>
</organism>
<reference evidence="2 3" key="1">
    <citation type="submission" date="2023-07" db="EMBL/GenBank/DDBJ databases">
        <title>Sorghum-associated microbial communities from plants grown in Nebraska, USA.</title>
        <authorList>
            <person name="Schachtman D."/>
        </authorList>
    </citation>
    <scope>NUCLEOTIDE SEQUENCE [LARGE SCALE GENOMIC DNA]</scope>
    <source>
        <strain evidence="2 3">CC146</strain>
    </source>
</reference>
<dbReference type="AlphaFoldDB" id="A0ABD5AL18"/>
<dbReference type="SUPFAM" id="SSF52833">
    <property type="entry name" value="Thioredoxin-like"/>
    <property type="match status" value="1"/>
</dbReference>
<evidence type="ECO:0000313" key="2">
    <source>
        <dbReference type="EMBL" id="MDP9803125.1"/>
    </source>
</evidence>
<dbReference type="Proteomes" id="UP001240164">
    <property type="component" value="Unassembled WGS sequence"/>
</dbReference>
<dbReference type="InterPro" id="IPR004045">
    <property type="entry name" value="Glutathione_S-Trfase_N"/>
</dbReference>
<dbReference type="RefSeq" id="WP_307010746.1">
    <property type="nucleotide sequence ID" value="NZ_JAUSQP010000001.1"/>
</dbReference>